<dbReference type="AlphaFoldDB" id="A0A4Q7VN57"/>
<dbReference type="InterPro" id="IPR011990">
    <property type="entry name" value="TPR-like_helical_dom_sf"/>
</dbReference>
<keyword evidence="2" id="KW-1185">Reference proteome</keyword>
<dbReference type="Gene3D" id="1.25.40.10">
    <property type="entry name" value="Tetratricopeptide repeat domain"/>
    <property type="match status" value="2"/>
</dbReference>
<reference evidence="1 2" key="1">
    <citation type="submission" date="2019-02" db="EMBL/GenBank/DDBJ databases">
        <title>Genomic Encyclopedia of Type Strains, Phase IV (KMG-IV): sequencing the most valuable type-strain genomes for metagenomic binning, comparative biology and taxonomic classification.</title>
        <authorList>
            <person name="Goeker M."/>
        </authorList>
    </citation>
    <scope>NUCLEOTIDE SEQUENCE [LARGE SCALE GENOMIC DNA]</scope>
    <source>
        <strain evidence="1 2">DSM 19570</strain>
    </source>
</reference>
<comment type="caution">
    <text evidence="1">The sequence shown here is derived from an EMBL/GenBank/DDBJ whole genome shotgun (WGS) entry which is preliminary data.</text>
</comment>
<sequence length="658" mass="70371">MDALSTCTGALRRPDPADFPRTRTRRARLSTIAALAFVLACAAGRADTVTEWNVTAFERESARIPLRGVAMALAGLFSSADLMASRGVEPSGGATYDALLSEPGNMCGPSVAGRPPLLQKLILAQTETKPFTPQPMKAADGSVPLYDNLGTLSFKVGTRDARAQAYFDQGIRWAFAFNHAEAQRAFQAAQKADPKLAMAWWGEALVLGPNINAPMMPEAVAPALAALAKAVELAPGAPAKDRALIAALQKRYSADPKAERAALDAAFADAMKSVAEKYPGDDTVLTLYAEAVMDTQAWDYWEAGGAKPKGRAAELLAALEKVLARNPNHPGAIHLYIHAVEASTKPDRALPHARRLAALMPGAGHVVHMPAHIYYRVGLYKEALEINKRAMAVDERYFSTSPSDPMYKSAYYPHNIHFVLVSAQMGGDGPTAIDAAAKLDASLSDTVIAQFAALEPIKAAPYLAHAVFSAPEAILAMKVPPKEQVLVSALAHYARALAFAAKKDATGAQREIDAIAVIDQKADFKPYTDWAVPGKEIVQTARLVATARLADAQGDLAGAAKAYEEAVAIEDSLAYMEPPYWYYPVRQSLGSVYLRQGKLDAAEKALRDSLVRVRGNGWALAGLAEVYKRKGDAKAEASARKAYGRAWLGGAAPDIARL</sequence>
<evidence type="ECO:0008006" key="3">
    <source>
        <dbReference type="Google" id="ProtNLM"/>
    </source>
</evidence>
<dbReference type="EMBL" id="SHKP01000006">
    <property type="protein sequence ID" value="RZT97742.1"/>
    <property type="molecule type" value="Genomic_DNA"/>
</dbReference>
<dbReference type="PANTHER" id="PTHR45588:SF1">
    <property type="entry name" value="WW DOMAIN-CONTAINING PROTEIN"/>
    <property type="match status" value="1"/>
</dbReference>
<accession>A0A4Q7VN57</accession>
<evidence type="ECO:0000313" key="2">
    <source>
        <dbReference type="Proteomes" id="UP000293671"/>
    </source>
</evidence>
<gene>
    <name evidence="1" type="ORF">EV670_2135</name>
</gene>
<dbReference type="PANTHER" id="PTHR45588">
    <property type="entry name" value="TPR DOMAIN-CONTAINING PROTEIN"/>
    <property type="match status" value="1"/>
</dbReference>
<dbReference type="Proteomes" id="UP000293671">
    <property type="component" value="Unassembled WGS sequence"/>
</dbReference>
<proteinExistence type="predicted"/>
<dbReference type="SUPFAM" id="SSF48452">
    <property type="entry name" value="TPR-like"/>
    <property type="match status" value="2"/>
</dbReference>
<organism evidence="1 2">
    <name type="scientific">Rivibacter subsaxonicus</name>
    <dbReference type="NCBI Taxonomy" id="457575"/>
    <lineage>
        <taxon>Bacteria</taxon>
        <taxon>Pseudomonadati</taxon>
        <taxon>Pseudomonadota</taxon>
        <taxon>Betaproteobacteria</taxon>
        <taxon>Burkholderiales</taxon>
        <taxon>Rivibacter</taxon>
    </lineage>
</organism>
<evidence type="ECO:0000313" key="1">
    <source>
        <dbReference type="EMBL" id="RZT97742.1"/>
    </source>
</evidence>
<protein>
    <recommendedName>
        <fullName evidence="3">Tetratricopeptide repeat protein</fullName>
    </recommendedName>
</protein>
<name>A0A4Q7VN57_9BURK</name>